<feature type="domain" description="RNA polymerase sigma-70 region 2" evidence="6">
    <location>
        <begin position="29"/>
        <end position="96"/>
    </location>
</feature>
<keyword evidence="4" id="KW-0238">DNA-binding</keyword>
<accession>A0ABP8LXU5</accession>
<dbReference type="InterPro" id="IPR013325">
    <property type="entry name" value="RNA_pol_sigma_r2"/>
</dbReference>
<proteinExistence type="inferred from homology"/>
<dbReference type="InterPro" id="IPR007630">
    <property type="entry name" value="RNA_pol_sigma70_r4"/>
</dbReference>
<dbReference type="SUPFAM" id="SSF88946">
    <property type="entry name" value="Sigma2 domain of RNA polymerase sigma factors"/>
    <property type="match status" value="1"/>
</dbReference>
<dbReference type="EMBL" id="BAABHC010000016">
    <property type="protein sequence ID" value="GAA4438310.1"/>
    <property type="molecule type" value="Genomic_DNA"/>
</dbReference>
<reference evidence="9" key="1">
    <citation type="journal article" date="2019" name="Int. J. Syst. Evol. Microbiol.">
        <title>The Global Catalogue of Microorganisms (GCM) 10K type strain sequencing project: providing services to taxonomists for standard genome sequencing and annotation.</title>
        <authorList>
            <consortium name="The Broad Institute Genomics Platform"/>
            <consortium name="The Broad Institute Genome Sequencing Center for Infectious Disease"/>
            <person name="Wu L."/>
            <person name="Ma J."/>
        </authorList>
    </citation>
    <scope>NUCLEOTIDE SEQUENCE [LARGE SCALE GENOMIC DNA]</scope>
    <source>
        <strain evidence="9">JCM 17926</strain>
    </source>
</reference>
<evidence type="ECO:0000256" key="2">
    <source>
        <dbReference type="ARBA" id="ARBA00023015"/>
    </source>
</evidence>
<dbReference type="SUPFAM" id="SSF88659">
    <property type="entry name" value="Sigma3 and sigma4 domains of RNA polymerase sigma factors"/>
    <property type="match status" value="1"/>
</dbReference>
<comment type="similarity">
    <text evidence="1">Belongs to the sigma-70 factor family. ECF subfamily.</text>
</comment>
<name>A0ABP8LXU5_9BACT</name>
<organism evidence="8 9">
    <name type="scientific">Pontibacter saemangeumensis</name>
    <dbReference type="NCBI Taxonomy" id="1084525"/>
    <lineage>
        <taxon>Bacteria</taxon>
        <taxon>Pseudomonadati</taxon>
        <taxon>Bacteroidota</taxon>
        <taxon>Cytophagia</taxon>
        <taxon>Cytophagales</taxon>
        <taxon>Hymenobacteraceae</taxon>
        <taxon>Pontibacter</taxon>
    </lineage>
</organism>
<dbReference type="Pfam" id="PF04542">
    <property type="entry name" value="Sigma70_r2"/>
    <property type="match status" value="1"/>
</dbReference>
<sequence length="184" mass="21046">MQNQPTKIIPEEELVARLRAQDPSAVSVLYDMYSPTLFGVILQIVKEEDTAEDVLQEAFVKIWGSFQSYDSSKGRLFTWMINVCRNLAIDKIRSKQYRVSQNTRDIPASPRAIYGSVGFKPEHIGIREVTERLNPEQKQIIDLMYFEGMTQSEIAEEFNIPLGTVKTRARSAIKTLGKLFKGRE</sequence>
<evidence type="ECO:0000256" key="3">
    <source>
        <dbReference type="ARBA" id="ARBA00023082"/>
    </source>
</evidence>
<evidence type="ECO:0000259" key="7">
    <source>
        <dbReference type="Pfam" id="PF04545"/>
    </source>
</evidence>
<dbReference type="InterPro" id="IPR036388">
    <property type="entry name" value="WH-like_DNA-bd_sf"/>
</dbReference>
<dbReference type="InterPro" id="IPR013324">
    <property type="entry name" value="RNA_pol_sigma_r3/r4-like"/>
</dbReference>
<dbReference type="InterPro" id="IPR007627">
    <property type="entry name" value="RNA_pol_sigma70_r2"/>
</dbReference>
<dbReference type="CDD" id="cd06171">
    <property type="entry name" value="Sigma70_r4"/>
    <property type="match status" value="1"/>
</dbReference>
<dbReference type="Gene3D" id="1.10.1740.10">
    <property type="match status" value="1"/>
</dbReference>
<dbReference type="Proteomes" id="UP001500552">
    <property type="component" value="Unassembled WGS sequence"/>
</dbReference>
<gene>
    <name evidence="8" type="ORF">GCM10023188_33580</name>
</gene>
<dbReference type="PANTHER" id="PTHR43133:SF62">
    <property type="entry name" value="RNA POLYMERASE SIGMA FACTOR SIGZ"/>
    <property type="match status" value="1"/>
</dbReference>
<keyword evidence="9" id="KW-1185">Reference proteome</keyword>
<evidence type="ECO:0000256" key="1">
    <source>
        <dbReference type="ARBA" id="ARBA00010641"/>
    </source>
</evidence>
<evidence type="ECO:0000259" key="6">
    <source>
        <dbReference type="Pfam" id="PF04542"/>
    </source>
</evidence>
<evidence type="ECO:0000256" key="5">
    <source>
        <dbReference type="ARBA" id="ARBA00023163"/>
    </source>
</evidence>
<protein>
    <submittedName>
        <fullName evidence="8">Sigma-70 family RNA polymerase sigma factor</fullName>
    </submittedName>
</protein>
<dbReference type="Pfam" id="PF04545">
    <property type="entry name" value="Sigma70_r4"/>
    <property type="match status" value="1"/>
</dbReference>
<evidence type="ECO:0000313" key="9">
    <source>
        <dbReference type="Proteomes" id="UP001500552"/>
    </source>
</evidence>
<evidence type="ECO:0000313" key="8">
    <source>
        <dbReference type="EMBL" id="GAA4438310.1"/>
    </source>
</evidence>
<dbReference type="PANTHER" id="PTHR43133">
    <property type="entry name" value="RNA POLYMERASE ECF-TYPE SIGMA FACTO"/>
    <property type="match status" value="1"/>
</dbReference>
<dbReference type="InterPro" id="IPR014284">
    <property type="entry name" value="RNA_pol_sigma-70_dom"/>
</dbReference>
<keyword evidence="5" id="KW-0804">Transcription</keyword>
<keyword evidence="3" id="KW-0731">Sigma factor</keyword>
<keyword evidence="2" id="KW-0805">Transcription regulation</keyword>
<comment type="caution">
    <text evidence="8">The sequence shown here is derived from an EMBL/GenBank/DDBJ whole genome shotgun (WGS) entry which is preliminary data.</text>
</comment>
<dbReference type="Gene3D" id="1.10.10.10">
    <property type="entry name" value="Winged helix-like DNA-binding domain superfamily/Winged helix DNA-binding domain"/>
    <property type="match status" value="1"/>
</dbReference>
<evidence type="ECO:0000256" key="4">
    <source>
        <dbReference type="ARBA" id="ARBA00023125"/>
    </source>
</evidence>
<dbReference type="RefSeq" id="WP_345160689.1">
    <property type="nucleotide sequence ID" value="NZ_BAABHC010000016.1"/>
</dbReference>
<dbReference type="NCBIfam" id="TIGR02937">
    <property type="entry name" value="sigma70-ECF"/>
    <property type="match status" value="1"/>
</dbReference>
<dbReference type="InterPro" id="IPR039425">
    <property type="entry name" value="RNA_pol_sigma-70-like"/>
</dbReference>
<feature type="domain" description="RNA polymerase sigma-70 region 4" evidence="7">
    <location>
        <begin position="132"/>
        <end position="176"/>
    </location>
</feature>